<name>B8GHZ4_METPE</name>
<protein>
    <submittedName>
        <fullName evidence="2">Uncharacterized protein</fullName>
    </submittedName>
</protein>
<gene>
    <name evidence="2" type="ordered locus">Mpal_1404</name>
</gene>
<keyword evidence="1" id="KW-0812">Transmembrane</keyword>
<dbReference type="RefSeq" id="WP_012618053.1">
    <property type="nucleotide sequence ID" value="NC_011832.1"/>
</dbReference>
<accession>B8GHZ4</accession>
<evidence type="ECO:0000313" key="3">
    <source>
        <dbReference type="Proteomes" id="UP000002457"/>
    </source>
</evidence>
<reference evidence="2 3" key="1">
    <citation type="journal article" date="2015" name="Genome Announc.">
        <title>Complete Genome Sequence of Methanosphaerula palustris E1-9CT, a Hydrogenotrophic Methanogen Isolated from a Minerotrophic Fen Peatland.</title>
        <authorList>
            <person name="Cadillo-Quiroz H."/>
            <person name="Browne P."/>
            <person name="Kyrpides N."/>
            <person name="Woyke T."/>
            <person name="Goodwin L."/>
            <person name="Detter C."/>
            <person name="Yavitt J.B."/>
            <person name="Zinder S.H."/>
        </authorList>
    </citation>
    <scope>NUCLEOTIDE SEQUENCE [LARGE SCALE GENOMIC DNA]</scope>
    <source>
        <strain evidence="3">ATCC BAA-1556 / DSM 19958 / E1-9c</strain>
    </source>
</reference>
<dbReference type="AlphaFoldDB" id="B8GHZ4"/>
<dbReference type="EMBL" id="CP001338">
    <property type="protein sequence ID" value="ACL16734.1"/>
    <property type="molecule type" value="Genomic_DNA"/>
</dbReference>
<feature type="transmembrane region" description="Helical" evidence="1">
    <location>
        <begin position="30"/>
        <end position="50"/>
    </location>
</feature>
<dbReference type="HOGENOM" id="CLU_1840595_0_0_2"/>
<proteinExistence type="predicted"/>
<keyword evidence="3" id="KW-1185">Reference proteome</keyword>
<sequence length="139" mass="14383">MQFHAGDLIGGTVNGVLGGVLLLCEYPSRWFVAAIWIGAIGFLLAAAAMFGFGPMLAVYGGAFIETLGVWFLYMGIAQLMNGALQSQKLQVGDPLFHPSAAAESIGQPGRVTLAGHLTRDACQSNGMRGGAGRAVGDTP</sequence>
<keyword evidence="1" id="KW-1133">Transmembrane helix</keyword>
<evidence type="ECO:0000256" key="1">
    <source>
        <dbReference type="SAM" id="Phobius"/>
    </source>
</evidence>
<dbReference type="STRING" id="521011.Mpal_1404"/>
<organism evidence="2 3">
    <name type="scientific">Methanosphaerula palustris (strain ATCC BAA-1556 / DSM 19958 / E1-9c)</name>
    <dbReference type="NCBI Taxonomy" id="521011"/>
    <lineage>
        <taxon>Archaea</taxon>
        <taxon>Methanobacteriati</taxon>
        <taxon>Methanobacteriota</taxon>
        <taxon>Stenosarchaea group</taxon>
        <taxon>Methanomicrobia</taxon>
        <taxon>Methanomicrobiales</taxon>
        <taxon>Methanoregulaceae</taxon>
        <taxon>Methanosphaerula</taxon>
    </lineage>
</organism>
<feature type="transmembrane region" description="Helical" evidence="1">
    <location>
        <begin position="56"/>
        <end position="76"/>
    </location>
</feature>
<dbReference type="Proteomes" id="UP000002457">
    <property type="component" value="Chromosome"/>
</dbReference>
<dbReference type="GeneID" id="7270009"/>
<keyword evidence="1" id="KW-0472">Membrane</keyword>
<feature type="transmembrane region" description="Helical" evidence="1">
    <location>
        <begin position="6"/>
        <end position="23"/>
    </location>
</feature>
<dbReference type="KEGG" id="mpl:Mpal_1404"/>
<evidence type="ECO:0000313" key="2">
    <source>
        <dbReference type="EMBL" id="ACL16734.1"/>
    </source>
</evidence>